<evidence type="ECO:0000259" key="4">
    <source>
        <dbReference type="PROSITE" id="PS50222"/>
    </source>
</evidence>
<dbReference type="InterPro" id="IPR011992">
    <property type="entry name" value="EF-hand-dom_pair"/>
</dbReference>
<dbReference type="GeneID" id="108564535"/>
<name>A0ABM1MWZ7_NICVS</name>
<feature type="domain" description="EF-hand" evidence="4">
    <location>
        <begin position="162"/>
        <end position="197"/>
    </location>
</feature>
<dbReference type="PROSITE" id="PS50222">
    <property type="entry name" value="EF_HAND_2"/>
    <property type="match status" value="1"/>
</dbReference>
<gene>
    <name evidence="6" type="primary">LOC108564535</name>
</gene>
<proteinExistence type="predicted"/>
<reference evidence="6" key="1">
    <citation type="submission" date="2025-08" db="UniProtKB">
        <authorList>
            <consortium name="RefSeq"/>
        </authorList>
    </citation>
    <scope>IDENTIFICATION</scope>
    <source>
        <tissue evidence="6">Whole Larva</tissue>
    </source>
</reference>
<dbReference type="Proteomes" id="UP000695000">
    <property type="component" value="Unplaced"/>
</dbReference>
<keyword evidence="3" id="KW-0106">Calcium</keyword>
<protein>
    <submittedName>
        <fullName evidence="6">EF-hand calcium-binding domain-containing protein 1-like</fullName>
    </submittedName>
</protein>
<dbReference type="PROSITE" id="PS00018">
    <property type="entry name" value="EF_HAND_1"/>
    <property type="match status" value="1"/>
</dbReference>
<dbReference type="Pfam" id="PF13499">
    <property type="entry name" value="EF-hand_7"/>
    <property type="match status" value="1"/>
</dbReference>
<dbReference type="InterPro" id="IPR002048">
    <property type="entry name" value="EF_hand_dom"/>
</dbReference>
<dbReference type="PANTHER" id="PTHR23055">
    <property type="entry name" value="CALCIUM BINDING PROTEINS"/>
    <property type="match status" value="1"/>
</dbReference>
<evidence type="ECO:0000256" key="1">
    <source>
        <dbReference type="ARBA" id="ARBA00022723"/>
    </source>
</evidence>
<evidence type="ECO:0000313" key="5">
    <source>
        <dbReference type="Proteomes" id="UP000695000"/>
    </source>
</evidence>
<dbReference type="Gene3D" id="1.10.238.10">
    <property type="entry name" value="EF-hand"/>
    <property type="match status" value="1"/>
</dbReference>
<dbReference type="InterPro" id="IPR018247">
    <property type="entry name" value="EF_Hand_1_Ca_BS"/>
</dbReference>
<dbReference type="InterPro" id="IPR028846">
    <property type="entry name" value="Recoverin"/>
</dbReference>
<dbReference type="PANTHER" id="PTHR23055:SF190">
    <property type="entry name" value="AT17667P-RELATED"/>
    <property type="match status" value="1"/>
</dbReference>
<sequence length="225" mass="25642">MSYGMTLDLSMDPMEETRIKKKYYRLIKDLTKKHHFNQMEIESLILIFHKIRKDGDMKLPGITKNQFLDVLHNGFDMTDDALMDRIFTALETAGTVHPTMISMETWTSAMSLFIKGTLDEKIDHCFAVYNLMGDGMLGRDSMFHLLKKSLISSGSDDDAEESVKDMIEIITKKMDLDRDGKISYSDFKQTVTTQPMLLESFGQCLPSRMAVHAFASTIFAEPGKL</sequence>
<keyword evidence="2" id="KW-0677">Repeat</keyword>
<organism evidence="5 6">
    <name type="scientific">Nicrophorus vespilloides</name>
    <name type="common">Boreal carrion beetle</name>
    <dbReference type="NCBI Taxonomy" id="110193"/>
    <lineage>
        <taxon>Eukaryota</taxon>
        <taxon>Metazoa</taxon>
        <taxon>Ecdysozoa</taxon>
        <taxon>Arthropoda</taxon>
        <taxon>Hexapoda</taxon>
        <taxon>Insecta</taxon>
        <taxon>Pterygota</taxon>
        <taxon>Neoptera</taxon>
        <taxon>Endopterygota</taxon>
        <taxon>Coleoptera</taxon>
        <taxon>Polyphaga</taxon>
        <taxon>Staphyliniformia</taxon>
        <taxon>Silphidae</taxon>
        <taxon>Nicrophorinae</taxon>
        <taxon>Nicrophorus</taxon>
    </lineage>
</organism>
<keyword evidence="1" id="KW-0479">Metal-binding</keyword>
<dbReference type="SUPFAM" id="SSF47473">
    <property type="entry name" value="EF-hand"/>
    <property type="match status" value="1"/>
</dbReference>
<evidence type="ECO:0000313" key="6">
    <source>
        <dbReference type="RefSeq" id="XP_017779097.1"/>
    </source>
</evidence>
<evidence type="ECO:0000256" key="3">
    <source>
        <dbReference type="ARBA" id="ARBA00022837"/>
    </source>
</evidence>
<dbReference type="RefSeq" id="XP_017779097.1">
    <property type="nucleotide sequence ID" value="XM_017923608.1"/>
</dbReference>
<keyword evidence="5" id="KW-1185">Reference proteome</keyword>
<accession>A0ABM1MWZ7</accession>
<evidence type="ECO:0000256" key="2">
    <source>
        <dbReference type="ARBA" id="ARBA00022737"/>
    </source>
</evidence>